<dbReference type="SUPFAM" id="SSF103473">
    <property type="entry name" value="MFS general substrate transporter"/>
    <property type="match status" value="1"/>
</dbReference>
<dbReference type="InterPro" id="IPR036259">
    <property type="entry name" value="MFS_trans_sf"/>
</dbReference>
<accession>A0A3N4KKG0</accession>
<protein>
    <submittedName>
        <fullName evidence="9">MFS general substrate transporter</fullName>
    </submittedName>
</protein>
<dbReference type="OrthoDB" id="6770063at2759"/>
<dbReference type="GO" id="GO:0005886">
    <property type="term" value="C:plasma membrane"/>
    <property type="evidence" value="ECO:0007669"/>
    <property type="project" value="TreeGrafter"/>
</dbReference>
<keyword evidence="5 7" id="KW-0472">Membrane</keyword>
<feature type="transmembrane region" description="Helical" evidence="7">
    <location>
        <begin position="450"/>
        <end position="471"/>
    </location>
</feature>
<feature type="transmembrane region" description="Helical" evidence="7">
    <location>
        <begin position="92"/>
        <end position="114"/>
    </location>
</feature>
<feature type="region of interest" description="Disordered" evidence="6">
    <location>
        <begin position="1"/>
        <end position="47"/>
    </location>
</feature>
<proteinExistence type="inferred from homology"/>
<dbReference type="InParanoid" id="A0A3N4KKG0"/>
<dbReference type="EMBL" id="ML119138">
    <property type="protein sequence ID" value="RPB11047.1"/>
    <property type="molecule type" value="Genomic_DNA"/>
</dbReference>
<evidence type="ECO:0000256" key="2">
    <source>
        <dbReference type="ARBA" id="ARBA00008335"/>
    </source>
</evidence>
<feature type="transmembrane region" description="Helical" evidence="7">
    <location>
        <begin position="379"/>
        <end position="398"/>
    </location>
</feature>
<dbReference type="InterPro" id="IPR020846">
    <property type="entry name" value="MFS_dom"/>
</dbReference>
<feature type="transmembrane region" description="Helical" evidence="7">
    <location>
        <begin position="187"/>
        <end position="208"/>
    </location>
</feature>
<dbReference type="InterPro" id="IPR005829">
    <property type="entry name" value="Sugar_transporter_CS"/>
</dbReference>
<evidence type="ECO:0000256" key="6">
    <source>
        <dbReference type="SAM" id="MobiDB-lite"/>
    </source>
</evidence>
<evidence type="ECO:0000313" key="9">
    <source>
        <dbReference type="EMBL" id="RPB11047.1"/>
    </source>
</evidence>
<dbReference type="Proteomes" id="UP000277580">
    <property type="component" value="Unassembled WGS sequence"/>
</dbReference>
<dbReference type="CDD" id="cd17323">
    <property type="entry name" value="MFS_Tpo1_MDR_like"/>
    <property type="match status" value="1"/>
</dbReference>
<evidence type="ECO:0000256" key="1">
    <source>
        <dbReference type="ARBA" id="ARBA00004141"/>
    </source>
</evidence>
<dbReference type="AlphaFoldDB" id="A0A3N4KKG0"/>
<comment type="similarity">
    <text evidence="2">Belongs to the major facilitator superfamily.</text>
</comment>
<evidence type="ECO:0000256" key="3">
    <source>
        <dbReference type="ARBA" id="ARBA00022692"/>
    </source>
</evidence>
<gene>
    <name evidence="9" type="ORF">P167DRAFT_575635</name>
</gene>
<dbReference type="GO" id="GO:0140115">
    <property type="term" value="P:export across plasma membrane"/>
    <property type="evidence" value="ECO:0007669"/>
    <property type="project" value="UniProtKB-ARBA"/>
</dbReference>
<keyword evidence="3 7" id="KW-0812">Transmembrane</keyword>
<evidence type="ECO:0000313" key="10">
    <source>
        <dbReference type="Proteomes" id="UP000277580"/>
    </source>
</evidence>
<feature type="transmembrane region" description="Helical" evidence="7">
    <location>
        <begin position="514"/>
        <end position="534"/>
    </location>
</feature>
<evidence type="ECO:0000256" key="5">
    <source>
        <dbReference type="ARBA" id="ARBA00023136"/>
    </source>
</evidence>
<feature type="transmembrane region" description="Helical" evidence="7">
    <location>
        <begin position="491"/>
        <end position="508"/>
    </location>
</feature>
<organism evidence="9 10">
    <name type="scientific">Morchella conica CCBAS932</name>
    <dbReference type="NCBI Taxonomy" id="1392247"/>
    <lineage>
        <taxon>Eukaryota</taxon>
        <taxon>Fungi</taxon>
        <taxon>Dikarya</taxon>
        <taxon>Ascomycota</taxon>
        <taxon>Pezizomycotina</taxon>
        <taxon>Pezizomycetes</taxon>
        <taxon>Pezizales</taxon>
        <taxon>Morchellaceae</taxon>
        <taxon>Morchella</taxon>
    </lineage>
</organism>
<dbReference type="GO" id="GO:0042908">
    <property type="term" value="P:xenobiotic transport"/>
    <property type="evidence" value="ECO:0007669"/>
    <property type="project" value="UniProtKB-ARBA"/>
</dbReference>
<feature type="transmembrane region" description="Helical" evidence="7">
    <location>
        <begin position="340"/>
        <end position="359"/>
    </location>
</feature>
<reference evidence="9 10" key="1">
    <citation type="journal article" date="2018" name="Nat. Ecol. Evol.">
        <title>Pezizomycetes genomes reveal the molecular basis of ectomycorrhizal truffle lifestyle.</title>
        <authorList>
            <person name="Murat C."/>
            <person name="Payen T."/>
            <person name="Noel B."/>
            <person name="Kuo A."/>
            <person name="Morin E."/>
            <person name="Chen J."/>
            <person name="Kohler A."/>
            <person name="Krizsan K."/>
            <person name="Balestrini R."/>
            <person name="Da Silva C."/>
            <person name="Montanini B."/>
            <person name="Hainaut M."/>
            <person name="Levati E."/>
            <person name="Barry K.W."/>
            <person name="Belfiori B."/>
            <person name="Cichocki N."/>
            <person name="Clum A."/>
            <person name="Dockter R.B."/>
            <person name="Fauchery L."/>
            <person name="Guy J."/>
            <person name="Iotti M."/>
            <person name="Le Tacon F."/>
            <person name="Lindquist E.A."/>
            <person name="Lipzen A."/>
            <person name="Malagnac F."/>
            <person name="Mello A."/>
            <person name="Molinier V."/>
            <person name="Miyauchi S."/>
            <person name="Poulain J."/>
            <person name="Riccioni C."/>
            <person name="Rubini A."/>
            <person name="Sitrit Y."/>
            <person name="Splivallo R."/>
            <person name="Traeger S."/>
            <person name="Wang M."/>
            <person name="Zifcakova L."/>
            <person name="Wipf D."/>
            <person name="Zambonelli A."/>
            <person name="Paolocci F."/>
            <person name="Nowrousian M."/>
            <person name="Ottonello S."/>
            <person name="Baldrian P."/>
            <person name="Spatafora J.W."/>
            <person name="Henrissat B."/>
            <person name="Nagy L.G."/>
            <person name="Aury J.M."/>
            <person name="Wincker P."/>
            <person name="Grigoriev I.V."/>
            <person name="Bonfante P."/>
            <person name="Martin F.M."/>
        </authorList>
    </citation>
    <scope>NUCLEOTIDE SEQUENCE [LARGE SCALE GENOMIC DNA]</scope>
    <source>
        <strain evidence="9 10">CCBAS932</strain>
    </source>
</reference>
<evidence type="ECO:0000256" key="7">
    <source>
        <dbReference type="SAM" id="Phobius"/>
    </source>
</evidence>
<dbReference type="PANTHER" id="PTHR23502">
    <property type="entry name" value="MAJOR FACILITATOR SUPERFAMILY"/>
    <property type="match status" value="1"/>
</dbReference>
<dbReference type="InterPro" id="IPR011701">
    <property type="entry name" value="MFS"/>
</dbReference>
<dbReference type="STRING" id="1392247.A0A3N4KKG0"/>
<dbReference type="FunFam" id="1.20.1250.20:FF:000082">
    <property type="entry name" value="MFS multidrug transporter, putative"/>
    <property type="match status" value="1"/>
</dbReference>
<feature type="compositionally biased region" description="Basic and acidic residues" evidence="6">
    <location>
        <begin position="1"/>
        <end position="11"/>
    </location>
</feature>
<name>A0A3N4KKG0_9PEZI</name>
<dbReference type="Pfam" id="PF07690">
    <property type="entry name" value="MFS_1"/>
    <property type="match status" value="1"/>
</dbReference>
<evidence type="ECO:0000256" key="4">
    <source>
        <dbReference type="ARBA" id="ARBA00022989"/>
    </source>
</evidence>
<feature type="transmembrane region" description="Helical" evidence="7">
    <location>
        <begin position="215"/>
        <end position="234"/>
    </location>
</feature>
<comment type="subcellular location">
    <subcellularLocation>
        <location evidence="1">Membrane</location>
        <topology evidence="1">Multi-pass membrane protein</topology>
    </subcellularLocation>
</comment>
<feature type="transmembrane region" description="Helical" evidence="7">
    <location>
        <begin position="246"/>
        <end position="266"/>
    </location>
</feature>
<feature type="transmembrane region" description="Helical" evidence="7">
    <location>
        <begin position="419"/>
        <end position="438"/>
    </location>
</feature>
<feature type="transmembrane region" description="Helical" evidence="7">
    <location>
        <begin position="126"/>
        <end position="146"/>
    </location>
</feature>
<dbReference type="GO" id="GO:0022857">
    <property type="term" value="F:transmembrane transporter activity"/>
    <property type="evidence" value="ECO:0007669"/>
    <property type="project" value="InterPro"/>
</dbReference>
<dbReference type="PROSITE" id="PS00216">
    <property type="entry name" value="SUGAR_TRANSPORT_1"/>
    <property type="match status" value="1"/>
</dbReference>
<feature type="transmembrane region" description="Helical" evidence="7">
    <location>
        <begin position="158"/>
        <end position="175"/>
    </location>
</feature>
<keyword evidence="10" id="KW-1185">Reference proteome</keyword>
<dbReference type="Gene3D" id="1.20.1250.20">
    <property type="entry name" value="MFS general substrate transporter like domains"/>
    <property type="match status" value="1"/>
</dbReference>
<feature type="compositionally biased region" description="Low complexity" evidence="6">
    <location>
        <begin position="34"/>
        <end position="47"/>
    </location>
</feature>
<sequence length="549" mass="61085">MTQDTLPRRTSEIAQHAQHTNYSAGEKNFESELSKSGQQSSQTSTNTVQTTYRYLEWSTLPSDIYPFPERLPASVMKQTDPFTWKKEHKSMILALACFSTGMTAYAAGAYTSGISQMSEEWGVGRTALLVGVTTYTTGFAIAPLFLAPLSEVYGRRQVFLWTFGLFNICHLSSALCHSYPGMLVARFFLGVGGSTFSTMVGGIISDIYHAPDRGLPMSLFSTCGLAFTGVGPLVSGFVNDNLSWRWIHWIQLILNGVAMPIAYFVLKETRGSVLLSRRARALNRWLDENEESDEGQKELENAGGMRVRWKVLADEERESMAIVISVSLTRPFRLLFTESVVFWFSMWVSFAWALLFLFLQGVPLVFKENHGFDTSQTGMVFIAMVVGTLIALGLNTLIEYFAKKYFLAGNAQPDPEWRLYSSCIIGCCLPIGMFWFGWTSFSSQHWILPSMGVGCATIGIYAIYLAVFNYLADVYHRYSSSAIAAQSRNMLAGCFPLVTTAMFHRMTFAGASSFLGGVAALLTIVPWVLVFFGTRIRARSAFAKEIMAT</sequence>
<dbReference type="PROSITE" id="PS50850">
    <property type="entry name" value="MFS"/>
    <property type="match status" value="1"/>
</dbReference>
<dbReference type="PANTHER" id="PTHR23502:SF134">
    <property type="entry name" value="MAJOR FACILITATOR SUPERFAMILY (MFS) PROFILE DOMAIN-CONTAINING PROTEIN-RELATED"/>
    <property type="match status" value="1"/>
</dbReference>
<feature type="domain" description="Major facilitator superfamily (MFS) profile" evidence="8">
    <location>
        <begin position="92"/>
        <end position="535"/>
    </location>
</feature>
<keyword evidence="4 7" id="KW-1133">Transmembrane helix</keyword>
<evidence type="ECO:0000259" key="8">
    <source>
        <dbReference type="PROSITE" id="PS50850"/>
    </source>
</evidence>